<dbReference type="EMBL" id="BLLF01001487">
    <property type="protein sequence ID" value="GFH19583.1"/>
    <property type="molecule type" value="Genomic_DNA"/>
</dbReference>
<dbReference type="Proteomes" id="UP000485058">
    <property type="component" value="Unassembled WGS sequence"/>
</dbReference>
<keyword evidence="2" id="KW-1185">Reference proteome</keyword>
<organism evidence="1 2">
    <name type="scientific">Haematococcus lacustris</name>
    <name type="common">Green alga</name>
    <name type="synonym">Haematococcus pluvialis</name>
    <dbReference type="NCBI Taxonomy" id="44745"/>
    <lineage>
        <taxon>Eukaryota</taxon>
        <taxon>Viridiplantae</taxon>
        <taxon>Chlorophyta</taxon>
        <taxon>core chlorophytes</taxon>
        <taxon>Chlorophyceae</taxon>
        <taxon>CS clade</taxon>
        <taxon>Chlamydomonadales</taxon>
        <taxon>Haematococcaceae</taxon>
        <taxon>Haematococcus</taxon>
    </lineage>
</organism>
<reference evidence="1 2" key="1">
    <citation type="submission" date="2020-02" db="EMBL/GenBank/DDBJ databases">
        <title>Draft genome sequence of Haematococcus lacustris strain NIES-144.</title>
        <authorList>
            <person name="Morimoto D."/>
            <person name="Nakagawa S."/>
            <person name="Yoshida T."/>
            <person name="Sawayama S."/>
        </authorList>
    </citation>
    <scope>NUCLEOTIDE SEQUENCE [LARGE SCALE GENOMIC DNA]</scope>
    <source>
        <strain evidence="1 2">NIES-144</strain>
    </source>
</reference>
<evidence type="ECO:0000313" key="2">
    <source>
        <dbReference type="Proteomes" id="UP000485058"/>
    </source>
</evidence>
<name>A0A699ZAD4_HAELA</name>
<accession>A0A699ZAD4</accession>
<proteinExistence type="predicted"/>
<feature type="non-terminal residue" evidence="1">
    <location>
        <position position="1"/>
    </location>
</feature>
<protein>
    <submittedName>
        <fullName evidence="1">Uncharacterized protein</fullName>
    </submittedName>
</protein>
<evidence type="ECO:0000313" key="1">
    <source>
        <dbReference type="EMBL" id="GFH19583.1"/>
    </source>
</evidence>
<comment type="caution">
    <text evidence="1">The sequence shown here is derived from an EMBL/GenBank/DDBJ whole genome shotgun (WGS) entry which is preliminary data.</text>
</comment>
<sequence length="71" mass="7921">MPNPDRGKACGRSWRPANEYSIYKLSCLLPIRSELVVGWGEGTLLAFLCEMPAPCIDYMVEEQVDPVMSSV</sequence>
<gene>
    <name evidence="1" type="ORF">HaLaN_16549</name>
</gene>
<dbReference type="AlphaFoldDB" id="A0A699ZAD4"/>